<feature type="non-terminal residue" evidence="1">
    <location>
        <position position="1"/>
    </location>
</feature>
<organism evidence="1 2">
    <name type="scientific">Pristionchus fissidentatus</name>
    <dbReference type="NCBI Taxonomy" id="1538716"/>
    <lineage>
        <taxon>Eukaryota</taxon>
        <taxon>Metazoa</taxon>
        <taxon>Ecdysozoa</taxon>
        <taxon>Nematoda</taxon>
        <taxon>Chromadorea</taxon>
        <taxon>Rhabditida</taxon>
        <taxon>Rhabditina</taxon>
        <taxon>Diplogasteromorpha</taxon>
        <taxon>Diplogasteroidea</taxon>
        <taxon>Neodiplogasteridae</taxon>
        <taxon>Pristionchus</taxon>
    </lineage>
</organism>
<gene>
    <name evidence="1" type="ORF">PFISCL1PPCAC_4618</name>
</gene>
<dbReference type="AlphaFoldDB" id="A0AAV5V1A0"/>
<evidence type="ECO:0000313" key="2">
    <source>
        <dbReference type="Proteomes" id="UP001432322"/>
    </source>
</evidence>
<dbReference type="Proteomes" id="UP001432322">
    <property type="component" value="Unassembled WGS sequence"/>
</dbReference>
<sequence length="111" mass="11836">PDTTLFAVRIESSIRDTHTVSLSIISSSILGGRGAGLLATTSALLLQYVIGRRSNGGRCRARDGAVRGGALGGLGGLLIWRGGRWGRNSRSCRGQGFDTINHRFGETRLLR</sequence>
<evidence type="ECO:0000313" key="1">
    <source>
        <dbReference type="EMBL" id="GMT13321.1"/>
    </source>
</evidence>
<dbReference type="EMBL" id="BTSY01000002">
    <property type="protein sequence ID" value="GMT13321.1"/>
    <property type="molecule type" value="Genomic_DNA"/>
</dbReference>
<reference evidence="1" key="1">
    <citation type="submission" date="2023-10" db="EMBL/GenBank/DDBJ databases">
        <title>Genome assembly of Pristionchus species.</title>
        <authorList>
            <person name="Yoshida K."/>
            <person name="Sommer R.J."/>
        </authorList>
    </citation>
    <scope>NUCLEOTIDE SEQUENCE</scope>
    <source>
        <strain evidence="1">RS5133</strain>
    </source>
</reference>
<feature type="non-terminal residue" evidence="1">
    <location>
        <position position="111"/>
    </location>
</feature>
<keyword evidence="2" id="KW-1185">Reference proteome</keyword>
<name>A0AAV5V1A0_9BILA</name>
<proteinExistence type="predicted"/>
<comment type="caution">
    <text evidence="1">The sequence shown here is derived from an EMBL/GenBank/DDBJ whole genome shotgun (WGS) entry which is preliminary data.</text>
</comment>
<accession>A0AAV5V1A0</accession>
<protein>
    <submittedName>
        <fullName evidence="1">Uncharacterized protein</fullName>
    </submittedName>
</protein>